<dbReference type="GO" id="GO:0005829">
    <property type="term" value="C:cytosol"/>
    <property type="evidence" value="ECO:0007669"/>
    <property type="project" value="TreeGrafter"/>
</dbReference>
<dbReference type="STRING" id="319225.Plut_0096"/>
<organism evidence="2 3">
    <name type="scientific">Chlorobium luteolum (strain DSM 273 / BCRC 81028 / 2530)</name>
    <name type="common">Pelodictyon luteolum</name>
    <dbReference type="NCBI Taxonomy" id="319225"/>
    <lineage>
        <taxon>Bacteria</taxon>
        <taxon>Pseudomonadati</taxon>
        <taxon>Chlorobiota</taxon>
        <taxon>Chlorobiia</taxon>
        <taxon>Chlorobiales</taxon>
        <taxon>Chlorobiaceae</taxon>
        <taxon>Chlorobium/Pelodictyon group</taxon>
        <taxon>Pelodictyon</taxon>
    </lineage>
</organism>
<proteinExistence type="predicted"/>
<dbReference type="InterPro" id="IPR000905">
    <property type="entry name" value="Gcp-like_dom"/>
</dbReference>
<keyword evidence="2" id="KW-0378">Hydrolase</keyword>
<dbReference type="PANTHER" id="PTHR11735:SF11">
    <property type="entry name" value="TRNA THREONYLCARBAMOYLADENOSINE BIOSYNTHESIS PROTEIN TSAB"/>
    <property type="match status" value="1"/>
</dbReference>
<dbReference type="NCBIfam" id="TIGR03725">
    <property type="entry name" value="T6A_YeaZ"/>
    <property type="match status" value="1"/>
</dbReference>
<dbReference type="Gene3D" id="3.30.420.40">
    <property type="match status" value="2"/>
</dbReference>
<evidence type="ECO:0000313" key="3">
    <source>
        <dbReference type="Proteomes" id="UP000002709"/>
    </source>
</evidence>
<dbReference type="AlphaFoldDB" id="Q3B6P5"/>
<name>Q3B6P5_CHLL3</name>
<evidence type="ECO:0000259" key="1">
    <source>
        <dbReference type="Pfam" id="PF00814"/>
    </source>
</evidence>
<dbReference type="SUPFAM" id="SSF53067">
    <property type="entry name" value="Actin-like ATPase domain"/>
    <property type="match status" value="2"/>
</dbReference>
<evidence type="ECO:0000313" key="2">
    <source>
        <dbReference type="EMBL" id="ABB22986.1"/>
    </source>
</evidence>
<dbReference type="EMBL" id="CP000096">
    <property type="protein sequence ID" value="ABB22986.1"/>
    <property type="molecule type" value="Genomic_DNA"/>
</dbReference>
<dbReference type="PANTHER" id="PTHR11735">
    <property type="entry name" value="TRNA N6-ADENOSINE THREONYLCARBAMOYLTRANSFERASE"/>
    <property type="match status" value="1"/>
</dbReference>
<dbReference type="GO" id="GO:0002949">
    <property type="term" value="P:tRNA threonylcarbamoyladenosine modification"/>
    <property type="evidence" value="ECO:0007669"/>
    <property type="project" value="InterPro"/>
</dbReference>
<dbReference type="InterPro" id="IPR022496">
    <property type="entry name" value="T6A_TsaB"/>
</dbReference>
<sequence length="234" mass="23591">MNILAIECTHGVLGIGLLHGGAVRDMRGAAWQKTAESIVPLIDRIMMDAGALPGSLDAVAVSSGPGSFTALRIGMSVAKGVACGLGIPVVPVPTLPSMAASLPSGFGAEAVMAVVESRKGEYYYSVFRTADLAAFRWDAPVERGGAEAVLAELASHPHATAVVGRHLEPLQDALLAGGARVVGADFFTAAALFPMAGRLLSTGGGADAGSVVPDYHQEFVSGSTQVGPGGVGGK</sequence>
<keyword evidence="3" id="KW-1185">Reference proteome</keyword>
<dbReference type="RefSeq" id="WP_011356862.1">
    <property type="nucleotide sequence ID" value="NC_007512.1"/>
</dbReference>
<dbReference type="InterPro" id="IPR043129">
    <property type="entry name" value="ATPase_NBD"/>
</dbReference>
<dbReference type="HOGENOM" id="CLU_064886_1_0_10"/>
<dbReference type="GO" id="GO:0008233">
    <property type="term" value="F:peptidase activity"/>
    <property type="evidence" value="ECO:0007669"/>
    <property type="project" value="UniProtKB-KW"/>
</dbReference>
<dbReference type="eggNOG" id="COG1214">
    <property type="taxonomic scope" value="Bacteria"/>
</dbReference>
<gene>
    <name evidence="2" type="ordered locus">Plut_0096</name>
</gene>
<dbReference type="Proteomes" id="UP000002709">
    <property type="component" value="Chromosome"/>
</dbReference>
<dbReference type="OrthoDB" id="9784166at2"/>
<keyword evidence="2" id="KW-0645">Protease</keyword>
<accession>Q3B6P5</accession>
<dbReference type="Pfam" id="PF00814">
    <property type="entry name" value="TsaD"/>
    <property type="match status" value="1"/>
</dbReference>
<dbReference type="KEGG" id="plt:Plut_0096"/>
<feature type="domain" description="Gcp-like" evidence="1">
    <location>
        <begin position="32"/>
        <end position="125"/>
    </location>
</feature>
<dbReference type="GO" id="GO:0006508">
    <property type="term" value="P:proteolysis"/>
    <property type="evidence" value="ECO:0007669"/>
    <property type="project" value="UniProtKB-KW"/>
</dbReference>
<reference evidence="3" key="1">
    <citation type="submission" date="2005-08" db="EMBL/GenBank/DDBJ databases">
        <title>Complete sequence of Pelodictyon luteolum DSM 273.</title>
        <authorList>
            <consortium name="US DOE Joint Genome Institute"/>
            <person name="Copeland A."/>
            <person name="Lucas S."/>
            <person name="Lapidus A."/>
            <person name="Barry K."/>
            <person name="Detter J.C."/>
            <person name="Glavina T."/>
            <person name="Hammon N."/>
            <person name="Israni S."/>
            <person name="Pitluck S."/>
            <person name="Bryant D."/>
            <person name="Schmutz J."/>
            <person name="Larimer F."/>
            <person name="Land M."/>
            <person name="Kyrpides N."/>
            <person name="Ivanova N."/>
            <person name="Richardson P."/>
        </authorList>
    </citation>
    <scope>NUCLEOTIDE SEQUENCE [LARGE SCALE GENOMIC DNA]</scope>
    <source>
        <strain evidence="3">DSM 273 / BCRC 81028 / 2530</strain>
    </source>
</reference>
<protein>
    <submittedName>
        <fullName evidence="2">Protease, putative</fullName>
    </submittedName>
</protein>